<organism evidence="2 3">
    <name type="scientific">Klebsiella pneumoniae</name>
    <dbReference type="NCBI Taxonomy" id="573"/>
    <lineage>
        <taxon>Bacteria</taxon>
        <taxon>Pseudomonadati</taxon>
        <taxon>Pseudomonadota</taxon>
        <taxon>Gammaproteobacteria</taxon>
        <taxon>Enterobacterales</taxon>
        <taxon>Enterobacteriaceae</taxon>
        <taxon>Klebsiella/Raoultella group</taxon>
        <taxon>Klebsiella</taxon>
        <taxon>Klebsiella pneumoniae complex</taxon>
    </lineage>
</organism>
<gene>
    <name evidence="2" type="ORF">IE986_28520</name>
</gene>
<sequence length="162" mass="16978">MRNGKSSAGHGAGFVDGIGRWHGTRFTAGSWPRGATASVGAGDVLKMGVGGGASKAAQTLSEYYIKRAEQYHPVIPIGAGNEVTVVFQDGFQLKTIEELEAEKNGQQQAQNQEAEPAPQADAHHQSGGGMNGFNTDEMLKKLGKLDPREFSPGAAPQGENNG</sequence>
<name>A0A927HJH6_KLEPN</name>
<comment type="caution">
    <text evidence="2">The sequence shown here is derived from an EMBL/GenBank/DDBJ whole genome shotgun (WGS) entry which is preliminary data.</text>
</comment>
<dbReference type="Pfam" id="PF03743">
    <property type="entry name" value="TrbI"/>
    <property type="match status" value="1"/>
</dbReference>
<feature type="compositionally biased region" description="Basic and acidic residues" evidence="1">
    <location>
        <begin position="137"/>
        <end position="149"/>
    </location>
</feature>
<dbReference type="EMBL" id="JACXTD010000004">
    <property type="protein sequence ID" value="MBD3702744.1"/>
    <property type="molecule type" value="Genomic_DNA"/>
</dbReference>
<evidence type="ECO:0000256" key="1">
    <source>
        <dbReference type="SAM" id="MobiDB-lite"/>
    </source>
</evidence>
<accession>A0A927HJH6</accession>
<feature type="compositionally biased region" description="Low complexity" evidence="1">
    <location>
        <begin position="104"/>
        <end position="120"/>
    </location>
</feature>
<protein>
    <recommendedName>
        <fullName evidence="4">Conjugal transfer pilus assembly protein TraB</fullName>
    </recommendedName>
</protein>
<dbReference type="AlphaFoldDB" id="A0A927HJH6"/>
<dbReference type="InterPro" id="IPR005498">
    <property type="entry name" value="T4SS_VirB10/TraB/TrbI"/>
</dbReference>
<reference evidence="2" key="1">
    <citation type="submission" date="2020-07" db="EMBL/GenBank/DDBJ databases">
        <title>Clinical and genomic characterization of carbapenemase-producing Enterobacterales causing secondary infections during the COVID-19 crisis at a New York City hospital.</title>
        <authorList>
            <person name="Gomez-Simmonds A."/>
            <person name="Annavajhala M.K."/>
            <person name="Uhlemann A.-C."/>
        </authorList>
    </citation>
    <scope>NUCLEOTIDE SEQUENCE</scope>
    <source>
        <strain evidence="2">NK1590</strain>
    </source>
</reference>
<evidence type="ECO:0008006" key="4">
    <source>
        <dbReference type="Google" id="ProtNLM"/>
    </source>
</evidence>
<proteinExistence type="predicted"/>
<evidence type="ECO:0000313" key="3">
    <source>
        <dbReference type="Proteomes" id="UP000655796"/>
    </source>
</evidence>
<evidence type="ECO:0000313" key="2">
    <source>
        <dbReference type="EMBL" id="MBD3702744.1"/>
    </source>
</evidence>
<dbReference type="Proteomes" id="UP000655796">
    <property type="component" value="Unassembled WGS sequence"/>
</dbReference>
<feature type="region of interest" description="Disordered" evidence="1">
    <location>
        <begin position="98"/>
        <end position="162"/>
    </location>
</feature>